<comment type="subcellular location">
    <subcellularLocation>
        <location evidence="10">Cell membrane</location>
        <topology evidence="10">Multi-pass membrane protein</topology>
    </subcellularLocation>
</comment>
<evidence type="ECO:0000256" key="4">
    <source>
        <dbReference type="ARBA" id="ARBA00022573"/>
    </source>
</evidence>
<sequence length="97" mass="10668">MKKNGLLVLLAALLVIIPLWWARGSEFGGTDDQAEKAIQTLNPHYRPWFESIFTPPGGEVETLLFSLQAALGAGVIGYVVGLYKGRSERKNSHDSRV</sequence>
<keyword evidence="8 10" id="KW-0472">Membrane</keyword>
<dbReference type="GO" id="GO:0015087">
    <property type="term" value="F:cobalt ion transmembrane transporter activity"/>
    <property type="evidence" value="ECO:0007669"/>
    <property type="project" value="UniProtKB-UniRule"/>
</dbReference>
<comment type="caution">
    <text evidence="10">Lacks conserved residue(s) required for the propagation of feature annotation.</text>
</comment>
<reference evidence="12 14" key="1">
    <citation type="submission" date="2016-01" db="EMBL/GenBank/DDBJ databases">
        <title>Draft Genome Sequences of Seven Thermophilic Sporeformers Isolated from Foods.</title>
        <authorList>
            <person name="Berendsen E.M."/>
            <person name="Wells-Bennik M.H."/>
            <person name="Krawcyk A.O."/>
            <person name="De Jong A."/>
            <person name="Holsappel S."/>
            <person name="Eijlander R.T."/>
            <person name="Kuipers O.P."/>
        </authorList>
    </citation>
    <scope>NUCLEOTIDE SEQUENCE [LARGE SCALE GENOMIC DNA]</scope>
    <source>
        <strain evidence="12 14">B4114</strain>
    </source>
</reference>
<evidence type="ECO:0000313" key="11">
    <source>
        <dbReference type="EMBL" id="KAF6511692.1"/>
    </source>
</evidence>
<evidence type="ECO:0000256" key="3">
    <source>
        <dbReference type="ARBA" id="ARBA00022475"/>
    </source>
</evidence>
<dbReference type="UniPathway" id="UPA00148"/>
<keyword evidence="4 10" id="KW-0169">Cobalamin biosynthesis</keyword>
<dbReference type="EMBL" id="LQYY01000024">
    <property type="protein sequence ID" value="KYD34783.1"/>
    <property type="molecule type" value="Genomic_DNA"/>
</dbReference>
<dbReference type="OrthoDB" id="1551318at2"/>
<dbReference type="GeneID" id="89613714"/>
<gene>
    <name evidence="10" type="primary">cbiN</name>
    <name evidence="12" type="ORF">B4114_1555</name>
    <name evidence="13" type="ORF">D9548_06800</name>
    <name evidence="11" type="ORF">GS8_1268</name>
</gene>
<accession>A0A087LEP7</accession>
<comment type="pathway">
    <text evidence="10">Cofactor biosynthesis; adenosylcobalamin biosynthesis.</text>
</comment>
<evidence type="ECO:0000313" key="13">
    <source>
        <dbReference type="EMBL" id="RLQ14232.1"/>
    </source>
</evidence>
<dbReference type="EMBL" id="RCTJ01000017">
    <property type="protein sequence ID" value="RLQ14232.1"/>
    <property type="molecule type" value="Genomic_DNA"/>
</dbReference>
<dbReference type="PANTHER" id="PTHR38662">
    <property type="entry name" value="COBALT TRANSPORT PROTEIN CBIN"/>
    <property type="match status" value="1"/>
</dbReference>
<dbReference type="InterPro" id="IPR003705">
    <property type="entry name" value="CbiN"/>
</dbReference>
<evidence type="ECO:0000256" key="2">
    <source>
        <dbReference type="ARBA" id="ARBA00022448"/>
    </source>
</evidence>
<evidence type="ECO:0000313" key="12">
    <source>
        <dbReference type="EMBL" id="KYD34783.1"/>
    </source>
</evidence>
<dbReference type="AlphaFoldDB" id="A0A087LEP7"/>
<proteinExistence type="inferred from homology"/>
<comment type="similarity">
    <text evidence="10">Belongs to the CbiN family.</text>
</comment>
<organism evidence="12 14">
    <name type="scientific">Geobacillus stearothermophilus</name>
    <name type="common">Bacillus stearothermophilus</name>
    <dbReference type="NCBI Taxonomy" id="1422"/>
    <lineage>
        <taxon>Bacteria</taxon>
        <taxon>Bacillati</taxon>
        <taxon>Bacillota</taxon>
        <taxon>Bacilli</taxon>
        <taxon>Bacillales</taxon>
        <taxon>Anoxybacillaceae</taxon>
        <taxon>Geobacillus</taxon>
    </lineage>
</organism>
<dbReference type="HAMAP" id="MF_00330">
    <property type="entry name" value="CbiN"/>
    <property type="match status" value="1"/>
</dbReference>
<feature type="transmembrane region" description="Helical" evidence="10">
    <location>
        <begin position="63"/>
        <end position="83"/>
    </location>
</feature>
<evidence type="ECO:0000313" key="15">
    <source>
        <dbReference type="Proteomes" id="UP000266922"/>
    </source>
</evidence>
<dbReference type="GO" id="GO:0005886">
    <property type="term" value="C:plasma membrane"/>
    <property type="evidence" value="ECO:0007669"/>
    <property type="project" value="UniProtKB-SubCell"/>
</dbReference>
<evidence type="ECO:0000256" key="7">
    <source>
        <dbReference type="ARBA" id="ARBA00023065"/>
    </source>
</evidence>
<dbReference type="RefSeq" id="WP_011231298.1">
    <property type="nucleotide sequence ID" value="NZ_JAKLOQ020000095.1"/>
</dbReference>
<evidence type="ECO:0000256" key="9">
    <source>
        <dbReference type="ARBA" id="ARBA00023285"/>
    </source>
</evidence>
<dbReference type="Pfam" id="PF02553">
    <property type="entry name" value="CbiN"/>
    <property type="match status" value="1"/>
</dbReference>
<comment type="function">
    <text evidence="10">Part of the energy-coupling factor (ECF) transporter complex CbiMNOQ involved in cobalt import.</text>
</comment>
<keyword evidence="3 10" id="KW-1003">Cell membrane</keyword>
<evidence type="ECO:0000256" key="10">
    <source>
        <dbReference type="HAMAP-Rule" id="MF_00330"/>
    </source>
</evidence>
<keyword evidence="5 10" id="KW-0812">Transmembrane</keyword>
<keyword evidence="2 10" id="KW-0813">Transport</keyword>
<dbReference type="Proteomes" id="UP000773850">
    <property type="component" value="Unassembled WGS sequence"/>
</dbReference>
<keyword evidence="1 10" id="KW-0171">Cobalt transport</keyword>
<comment type="subunit">
    <text evidence="10">Forms an energy-coupling factor (ECF) transporter complex composed of an ATP-binding protein (A component, CbiO), a transmembrane protein (T component, CbiQ) and 2 possible substrate-capture proteins (S components, CbiM and CbiN) of unknown stoichimetry.</text>
</comment>
<keyword evidence="7 10" id="KW-0406">Ion transport</keyword>
<reference evidence="11 16" key="2">
    <citation type="submission" date="2016-03" db="EMBL/GenBank/DDBJ databases">
        <title>Spore heat resistance.</title>
        <authorList>
            <person name="Boekhorst J."/>
            <person name="Berendsen E.M."/>
            <person name="Wells-Bennik M.H."/>
            <person name="Kuipers O.P."/>
        </authorList>
    </citation>
    <scope>NUCLEOTIDE SEQUENCE [LARGE SCALE GENOMIC DNA]</scope>
    <source>
        <strain evidence="11 16">GS8</strain>
    </source>
</reference>
<dbReference type="EMBL" id="LUCS01000018">
    <property type="protein sequence ID" value="KAF6511692.1"/>
    <property type="molecule type" value="Genomic_DNA"/>
</dbReference>
<evidence type="ECO:0000313" key="16">
    <source>
        <dbReference type="Proteomes" id="UP000773850"/>
    </source>
</evidence>
<name>A0A087LEP7_GEOSE</name>
<reference evidence="13 15" key="3">
    <citation type="submission" date="2018-10" db="EMBL/GenBank/DDBJ databases">
        <title>Geobacillus stearothermophilus in processing lines of powdered infant formula.</title>
        <authorList>
            <person name="Rhee M.S."/>
            <person name="Choi I.-G."/>
            <person name="Cho T.J."/>
            <person name="Park B."/>
        </authorList>
    </citation>
    <scope>NUCLEOTIDE SEQUENCE [LARGE SCALE GENOMIC DNA]</scope>
    <source>
        <strain evidence="13 15">FHS-PPGT130</strain>
    </source>
</reference>
<dbReference type="Proteomes" id="UP000266922">
    <property type="component" value="Unassembled WGS sequence"/>
</dbReference>
<protein>
    <recommendedName>
        <fullName evidence="10">Cobalt transport protein CbiN</fullName>
    </recommendedName>
    <alternativeName>
        <fullName evidence="10">Energy-coupling factor transporter probable substrate-capture protein CbiN</fullName>
        <shortName evidence="10">ECF transporter S component CbiN</shortName>
    </alternativeName>
</protein>
<evidence type="ECO:0000256" key="5">
    <source>
        <dbReference type="ARBA" id="ARBA00022692"/>
    </source>
</evidence>
<evidence type="ECO:0000313" key="14">
    <source>
        <dbReference type="Proteomes" id="UP000075517"/>
    </source>
</evidence>
<dbReference type="PANTHER" id="PTHR38662:SF1">
    <property type="entry name" value="COBALT TRANSPORT PROTEIN CBIN"/>
    <property type="match status" value="1"/>
</dbReference>
<comment type="caution">
    <text evidence="12">The sequence shown here is derived from an EMBL/GenBank/DDBJ whole genome shotgun (WGS) entry which is preliminary data.</text>
</comment>
<evidence type="ECO:0000256" key="6">
    <source>
        <dbReference type="ARBA" id="ARBA00022989"/>
    </source>
</evidence>
<evidence type="ECO:0000256" key="1">
    <source>
        <dbReference type="ARBA" id="ARBA00022426"/>
    </source>
</evidence>
<keyword evidence="16" id="KW-1185">Reference proteome</keyword>
<dbReference type="PATRIC" id="fig|1422.12.peg.1763"/>
<dbReference type="NCBIfam" id="NF002780">
    <property type="entry name" value="PRK02898.1"/>
    <property type="match status" value="1"/>
</dbReference>
<evidence type="ECO:0000256" key="8">
    <source>
        <dbReference type="ARBA" id="ARBA00023136"/>
    </source>
</evidence>
<dbReference type="Proteomes" id="UP000075517">
    <property type="component" value="Unassembled WGS sequence"/>
</dbReference>
<dbReference type="GO" id="GO:0009236">
    <property type="term" value="P:cobalamin biosynthetic process"/>
    <property type="evidence" value="ECO:0007669"/>
    <property type="project" value="UniProtKB-UniRule"/>
</dbReference>
<keyword evidence="6 10" id="KW-1133">Transmembrane helix</keyword>
<keyword evidence="9 10" id="KW-0170">Cobalt</keyword>